<dbReference type="InterPro" id="IPR025367">
    <property type="entry name" value="DUF4271"/>
</dbReference>
<evidence type="ECO:0000313" key="3">
    <source>
        <dbReference type="Proteomes" id="UP001242368"/>
    </source>
</evidence>
<dbReference type="Pfam" id="PF14093">
    <property type="entry name" value="DUF4271"/>
    <property type="match status" value="1"/>
</dbReference>
<organism evidence="2 3">
    <name type="scientific">Paenimyroides ceti</name>
    <dbReference type="NCBI Taxonomy" id="395087"/>
    <lineage>
        <taxon>Bacteria</taxon>
        <taxon>Pseudomonadati</taxon>
        <taxon>Bacteroidota</taxon>
        <taxon>Flavobacteriia</taxon>
        <taxon>Flavobacteriales</taxon>
        <taxon>Flavobacteriaceae</taxon>
        <taxon>Paenimyroides</taxon>
    </lineage>
</organism>
<feature type="transmembrane region" description="Helical" evidence="1">
    <location>
        <begin position="16"/>
        <end position="35"/>
    </location>
</feature>
<feature type="transmembrane region" description="Helical" evidence="1">
    <location>
        <begin position="138"/>
        <end position="158"/>
    </location>
</feature>
<protein>
    <submittedName>
        <fullName evidence="2">DUF4271 domain-containing protein</fullName>
    </submittedName>
</protein>
<comment type="caution">
    <text evidence="2">The sequence shown here is derived from an EMBL/GenBank/DDBJ whole genome shotgun (WGS) entry which is preliminary data.</text>
</comment>
<sequence length="223" mass="26635">MKELEFIPRLTQSTDWATLIFLATFILLAVNKNVFSVRFSEYIKLIYSDKYIKIYRDTSNLKSWFTISMFIVQLISFSFIVHIILSTFSIIDFHSFLDFIKVFNFIAFFILAKYLIEKIIAVCFNLEDFAEHYNLLKVNYRTYLGLLLLPVSIVWFYYPVNSQYFAYGLIFIIIAINIGLYFVILKNYEKLILSNIFYFILYLCTLEIAPYLILFKWVDIYKS</sequence>
<dbReference type="EMBL" id="JAUFQU010000001">
    <property type="protein sequence ID" value="MDN3708234.1"/>
    <property type="molecule type" value="Genomic_DNA"/>
</dbReference>
<feature type="transmembrane region" description="Helical" evidence="1">
    <location>
        <begin position="63"/>
        <end position="85"/>
    </location>
</feature>
<reference evidence="3" key="1">
    <citation type="journal article" date="2019" name="Int. J. Syst. Evol. Microbiol.">
        <title>The Global Catalogue of Microorganisms (GCM) 10K type strain sequencing project: providing services to taxonomists for standard genome sequencing and annotation.</title>
        <authorList>
            <consortium name="The Broad Institute Genomics Platform"/>
            <consortium name="The Broad Institute Genome Sequencing Center for Infectious Disease"/>
            <person name="Wu L."/>
            <person name="Ma J."/>
        </authorList>
    </citation>
    <scope>NUCLEOTIDE SEQUENCE [LARGE SCALE GENOMIC DNA]</scope>
    <source>
        <strain evidence="3">CECT 7184</strain>
    </source>
</reference>
<feature type="transmembrane region" description="Helical" evidence="1">
    <location>
        <begin position="196"/>
        <end position="218"/>
    </location>
</feature>
<accession>A0ABT8CZ18</accession>
<name>A0ABT8CZ18_9FLAO</name>
<feature type="transmembrane region" description="Helical" evidence="1">
    <location>
        <begin position="164"/>
        <end position="184"/>
    </location>
</feature>
<evidence type="ECO:0000256" key="1">
    <source>
        <dbReference type="SAM" id="Phobius"/>
    </source>
</evidence>
<feature type="transmembrane region" description="Helical" evidence="1">
    <location>
        <begin position="105"/>
        <end position="126"/>
    </location>
</feature>
<evidence type="ECO:0000313" key="2">
    <source>
        <dbReference type="EMBL" id="MDN3708234.1"/>
    </source>
</evidence>
<dbReference type="Proteomes" id="UP001242368">
    <property type="component" value="Unassembled WGS sequence"/>
</dbReference>
<gene>
    <name evidence="2" type="ORF">QW060_14075</name>
</gene>
<dbReference type="RefSeq" id="WP_290364112.1">
    <property type="nucleotide sequence ID" value="NZ_JAUFQU010000001.1"/>
</dbReference>
<keyword evidence="1" id="KW-0472">Membrane</keyword>
<keyword evidence="1" id="KW-1133">Transmembrane helix</keyword>
<keyword evidence="1" id="KW-0812">Transmembrane</keyword>
<proteinExistence type="predicted"/>
<keyword evidence="3" id="KW-1185">Reference proteome</keyword>